<dbReference type="STRING" id="45056.Lade_1196"/>
<dbReference type="OrthoDB" id="9782229at2"/>
<accession>A0A0W0R679</accession>
<dbReference type="NCBIfam" id="NF038223">
    <property type="entry name" value="IcmN_DotK_IVB"/>
    <property type="match status" value="1"/>
</dbReference>
<dbReference type="InterPro" id="IPR050330">
    <property type="entry name" value="Bact_OuterMem_StrucFunc"/>
</dbReference>
<organism evidence="3 4">
    <name type="scientific">Legionella adelaidensis</name>
    <dbReference type="NCBI Taxonomy" id="45056"/>
    <lineage>
        <taxon>Bacteria</taxon>
        <taxon>Pseudomonadati</taxon>
        <taxon>Pseudomonadota</taxon>
        <taxon>Gammaproteobacteria</taxon>
        <taxon>Legionellales</taxon>
        <taxon>Legionellaceae</taxon>
        <taxon>Legionella</taxon>
    </lineage>
</organism>
<keyword evidence="1" id="KW-0472">Membrane</keyword>
<dbReference type="EMBL" id="LNKA01000001">
    <property type="protein sequence ID" value="KTC66538.1"/>
    <property type="molecule type" value="Genomic_DNA"/>
</dbReference>
<dbReference type="Pfam" id="PF00691">
    <property type="entry name" value="OmpA"/>
    <property type="match status" value="1"/>
</dbReference>
<dbReference type="PATRIC" id="fig|45056.6.peg.1238"/>
<dbReference type="GO" id="GO:0016020">
    <property type="term" value="C:membrane"/>
    <property type="evidence" value="ECO:0007669"/>
    <property type="project" value="UniProtKB-UniRule"/>
</dbReference>
<dbReference type="InterPro" id="IPR006665">
    <property type="entry name" value="OmpA-like"/>
</dbReference>
<name>A0A0W0R679_9GAMM</name>
<dbReference type="PANTHER" id="PTHR30329">
    <property type="entry name" value="STATOR ELEMENT OF FLAGELLAR MOTOR COMPLEX"/>
    <property type="match status" value="1"/>
</dbReference>
<dbReference type="InterPro" id="IPR036737">
    <property type="entry name" value="OmpA-like_sf"/>
</dbReference>
<evidence type="ECO:0000259" key="2">
    <source>
        <dbReference type="PROSITE" id="PS51123"/>
    </source>
</evidence>
<dbReference type="PROSITE" id="PS51123">
    <property type="entry name" value="OMPA_2"/>
    <property type="match status" value="1"/>
</dbReference>
<dbReference type="PANTHER" id="PTHR30329:SF21">
    <property type="entry name" value="LIPOPROTEIN YIAD-RELATED"/>
    <property type="match status" value="1"/>
</dbReference>
<protein>
    <submittedName>
        <fullName evidence="3">LphA (DotK)</fullName>
    </submittedName>
</protein>
<evidence type="ECO:0000313" key="3">
    <source>
        <dbReference type="EMBL" id="KTC66538.1"/>
    </source>
</evidence>
<keyword evidence="4" id="KW-1185">Reference proteome</keyword>
<evidence type="ECO:0000313" key="4">
    <source>
        <dbReference type="Proteomes" id="UP000054859"/>
    </source>
</evidence>
<sequence>MHISSMCFSAGISSLFFLLLSSCSLMGPKYTIIKPPPSLPYKVDGSSDPKMVAMQDAFNRSGIQVISIGQDYLVSIPSAALFANQSPQLTWNSYALLNQVVCYLKLFRKISVSVEGYSGKCNNPHREKVLTAARARAVANYLWSQGIDSRFVFTHGHGSDKPIVNLMSPGDSSPNSRIEITFRDAVA</sequence>
<dbReference type="AlphaFoldDB" id="A0A0W0R679"/>
<gene>
    <name evidence="3" type="primary">lphA</name>
    <name evidence="3" type="ORF">Lade_1196</name>
</gene>
<dbReference type="CDD" id="cd07185">
    <property type="entry name" value="OmpA_C-like"/>
    <property type="match status" value="1"/>
</dbReference>
<proteinExistence type="predicted"/>
<dbReference type="Proteomes" id="UP000054859">
    <property type="component" value="Unassembled WGS sequence"/>
</dbReference>
<feature type="domain" description="OmpA-like" evidence="2">
    <location>
        <begin position="69"/>
        <end position="186"/>
    </location>
</feature>
<dbReference type="SUPFAM" id="SSF103088">
    <property type="entry name" value="OmpA-like"/>
    <property type="match status" value="1"/>
</dbReference>
<dbReference type="RefSeq" id="WP_058462205.1">
    <property type="nucleotide sequence ID" value="NZ_CAAAHS010000007.1"/>
</dbReference>
<comment type="caution">
    <text evidence="3">The sequence shown here is derived from an EMBL/GenBank/DDBJ whole genome shotgun (WGS) entry which is preliminary data.</text>
</comment>
<evidence type="ECO:0000256" key="1">
    <source>
        <dbReference type="PROSITE-ProRule" id="PRU00473"/>
    </source>
</evidence>
<dbReference type="Gene3D" id="3.30.1330.60">
    <property type="entry name" value="OmpA-like domain"/>
    <property type="match status" value="1"/>
</dbReference>
<reference evidence="3 4" key="1">
    <citation type="submission" date="2015-11" db="EMBL/GenBank/DDBJ databases">
        <title>Identification of large and diverse effector repertoires of 38 Legionella species.</title>
        <authorList>
            <person name="Burstein D."/>
            <person name="Amaro F."/>
            <person name="Zusman T."/>
            <person name="Lifshitz Z."/>
            <person name="Cohen O."/>
            <person name="Gilbert J.A."/>
            <person name="Pupko T."/>
            <person name="Shuman H.A."/>
            <person name="Segal G."/>
        </authorList>
    </citation>
    <scope>NUCLEOTIDE SEQUENCE [LARGE SCALE GENOMIC DNA]</scope>
    <source>
        <strain evidence="3 4">1762-AUS-E</strain>
    </source>
</reference>